<feature type="compositionally biased region" description="Low complexity" evidence="5">
    <location>
        <begin position="483"/>
        <end position="493"/>
    </location>
</feature>
<dbReference type="GO" id="GO:0016829">
    <property type="term" value="F:lyase activity"/>
    <property type="evidence" value="ECO:0007669"/>
    <property type="project" value="UniProtKB-KW"/>
</dbReference>
<feature type="region of interest" description="Disordered" evidence="5">
    <location>
        <begin position="474"/>
        <end position="493"/>
    </location>
</feature>
<dbReference type="InterPro" id="IPR036008">
    <property type="entry name" value="Aconitase_4Fe-4S_dom"/>
</dbReference>
<dbReference type="SUPFAM" id="SSF53732">
    <property type="entry name" value="Aconitase iron-sulfur domain"/>
    <property type="match status" value="1"/>
</dbReference>
<dbReference type="AlphaFoldDB" id="A0A1W0A302"/>
<dbReference type="Gene3D" id="3.20.19.10">
    <property type="entry name" value="Aconitase, domain 4"/>
    <property type="match status" value="1"/>
</dbReference>
<organism evidence="8 9">
    <name type="scientific">Thraustotheca clavata</name>
    <dbReference type="NCBI Taxonomy" id="74557"/>
    <lineage>
        <taxon>Eukaryota</taxon>
        <taxon>Sar</taxon>
        <taxon>Stramenopiles</taxon>
        <taxon>Oomycota</taxon>
        <taxon>Saprolegniomycetes</taxon>
        <taxon>Saprolegniales</taxon>
        <taxon>Achlyaceae</taxon>
        <taxon>Thraustotheca</taxon>
    </lineage>
</organism>
<dbReference type="SUPFAM" id="SSF52016">
    <property type="entry name" value="LeuD/IlvD-like"/>
    <property type="match status" value="1"/>
</dbReference>
<dbReference type="InterPro" id="IPR001030">
    <property type="entry name" value="Acoase/IPM_deHydtase_lsu_aba"/>
</dbReference>
<dbReference type="Proteomes" id="UP000243217">
    <property type="component" value="Unassembled WGS sequence"/>
</dbReference>
<dbReference type="GO" id="GO:0046872">
    <property type="term" value="F:metal ion binding"/>
    <property type="evidence" value="ECO:0007669"/>
    <property type="project" value="UniProtKB-KW"/>
</dbReference>
<dbReference type="GO" id="GO:0170038">
    <property type="term" value="P:proteinogenic amino acid biosynthetic process"/>
    <property type="evidence" value="ECO:0007669"/>
    <property type="project" value="UniProtKB-ARBA"/>
</dbReference>
<feature type="domain" description="Aconitase/3-isopropylmalate dehydratase large subunit alpha/beta/alpha" evidence="6">
    <location>
        <begin position="65"/>
        <end position="424"/>
    </location>
</feature>
<evidence type="ECO:0000256" key="3">
    <source>
        <dbReference type="ARBA" id="ARBA00023014"/>
    </source>
</evidence>
<dbReference type="InterPro" id="IPR015931">
    <property type="entry name" value="Acnase/IPM_dHydase_lsu_aba_1/3"/>
</dbReference>
<name>A0A1W0A302_9STRA</name>
<keyword evidence="2" id="KW-0408">Iron</keyword>
<keyword evidence="1" id="KW-0479">Metal-binding</keyword>
<reference evidence="8 9" key="1">
    <citation type="journal article" date="2014" name="Genome Biol. Evol.">
        <title>The secreted proteins of Achlya hypogyna and Thraustotheca clavata identify the ancestral oomycete secretome and reveal gene acquisitions by horizontal gene transfer.</title>
        <authorList>
            <person name="Misner I."/>
            <person name="Blouin N."/>
            <person name="Leonard G."/>
            <person name="Richards T.A."/>
            <person name="Lane C.E."/>
        </authorList>
    </citation>
    <scope>NUCLEOTIDE SEQUENCE [LARGE SCALE GENOMIC DNA]</scope>
    <source>
        <strain evidence="8 9">ATCC 34112</strain>
    </source>
</reference>
<evidence type="ECO:0000256" key="4">
    <source>
        <dbReference type="ARBA" id="ARBA00023239"/>
    </source>
</evidence>
<evidence type="ECO:0000256" key="2">
    <source>
        <dbReference type="ARBA" id="ARBA00023004"/>
    </source>
</evidence>
<dbReference type="Pfam" id="PF00330">
    <property type="entry name" value="Aconitase"/>
    <property type="match status" value="1"/>
</dbReference>
<dbReference type="InterPro" id="IPR015928">
    <property type="entry name" value="Aconitase/3IPM_dehydase_swvl"/>
</dbReference>
<keyword evidence="3" id="KW-0411">Iron-sulfur</keyword>
<dbReference type="InterPro" id="IPR050067">
    <property type="entry name" value="IPM_dehydratase_rel_enz"/>
</dbReference>
<accession>A0A1W0A302</accession>
<keyword evidence="4" id="KW-0456">Lyase</keyword>
<sequence>MAPMNVIEKILCHHAVGLRTPSVKVGDVLCVNADWTLASELTFQGMETLYQSIGRPSLHRPDRFWLAIDHTVDPRVNHQSKQQALIKLATDFATEHNVSDFWQPNTTIMHTEFARKRAQPGQIVIGADSHTCSAGGMGAFAAGLGAGDVVMPLVTGQTWFKVPEVVYIEFVGKPALGIGGKDVILHILGHLKRNTVAFERAVYYGGEGLQYLSDDARFAIANMSTEFGAIAGVFAADNITAQVLAKRTSHNEEGLYFTPDEGCNYAAHHVIRLDEVRSSIAIYPSPDNCAPITEHVGMALDGCFIGACTTTQEDLILGAMVLQIGLSSGKIPAQRPEKPYRRRVTPGSLEIVDHLKKLGLLSVYEAAGFTVGVPSCSFCVGIGADVAQEGEVWLSSQNRNFRNRMGRGSIGHLASAVAVAASSFSMTVTDPQQYIDQIDFTLFDAYRQWNQPSPATSKPLFTVAQPAPVLSAIAPIESPPTSPSSKPTTPPAKFSGRVQVFEDNVDTDAIIPAQFMGLNPTSPLWPQDCKTEEEVLASKSFAYTRPEFVERARKGANIIVAGTAFGSGSSREEAARCLKALGIQAVIAKSFAYIYARNQPNNALLGIVIADERFHSLAVEGAEVSVDLPKRVVSVAGQSFPFQLTALEESFLNGGGLQQLFRRYKTDLFRAAMQQKKTSTACADACATTSQTQW</sequence>
<dbReference type="OrthoDB" id="2279155at2759"/>
<dbReference type="GO" id="GO:0051536">
    <property type="term" value="F:iron-sulfur cluster binding"/>
    <property type="evidence" value="ECO:0007669"/>
    <property type="project" value="UniProtKB-KW"/>
</dbReference>
<dbReference type="InterPro" id="IPR033940">
    <property type="entry name" value="IPMI_Swivel"/>
</dbReference>
<dbReference type="Pfam" id="PF00694">
    <property type="entry name" value="Aconitase_C"/>
    <property type="match status" value="1"/>
</dbReference>
<protein>
    <submittedName>
        <fullName evidence="8">3-isopropylmalate dehydratase large subunit</fullName>
    </submittedName>
</protein>
<evidence type="ECO:0000256" key="1">
    <source>
        <dbReference type="ARBA" id="ARBA00022723"/>
    </source>
</evidence>
<dbReference type="InterPro" id="IPR000573">
    <property type="entry name" value="AconitaseA/IPMdHydase_ssu_swvl"/>
</dbReference>
<gene>
    <name evidence="8" type="ORF">THRCLA_03217</name>
</gene>
<proteinExistence type="predicted"/>
<keyword evidence="9" id="KW-1185">Reference proteome</keyword>
<evidence type="ECO:0000256" key="5">
    <source>
        <dbReference type="SAM" id="MobiDB-lite"/>
    </source>
</evidence>
<dbReference type="PANTHER" id="PTHR43822:SF2">
    <property type="entry name" value="HOMOACONITASE, MITOCHONDRIAL"/>
    <property type="match status" value="1"/>
</dbReference>
<dbReference type="STRING" id="74557.A0A1W0A302"/>
<dbReference type="EMBL" id="JNBS01000594">
    <property type="protein sequence ID" value="OQS04561.1"/>
    <property type="molecule type" value="Genomic_DNA"/>
</dbReference>
<dbReference type="PANTHER" id="PTHR43822">
    <property type="entry name" value="HOMOACONITASE, MITOCHONDRIAL-RELATED"/>
    <property type="match status" value="1"/>
</dbReference>
<dbReference type="CDD" id="cd01577">
    <property type="entry name" value="IPMI_Swivel"/>
    <property type="match status" value="1"/>
</dbReference>
<dbReference type="GO" id="GO:0170034">
    <property type="term" value="P:L-amino acid biosynthetic process"/>
    <property type="evidence" value="ECO:0007669"/>
    <property type="project" value="UniProtKB-ARBA"/>
</dbReference>
<evidence type="ECO:0000259" key="7">
    <source>
        <dbReference type="Pfam" id="PF00694"/>
    </source>
</evidence>
<evidence type="ECO:0000313" key="9">
    <source>
        <dbReference type="Proteomes" id="UP000243217"/>
    </source>
</evidence>
<comment type="caution">
    <text evidence="8">The sequence shown here is derived from an EMBL/GenBank/DDBJ whole genome shotgun (WGS) entry which is preliminary data.</text>
</comment>
<evidence type="ECO:0000259" key="6">
    <source>
        <dbReference type="Pfam" id="PF00330"/>
    </source>
</evidence>
<dbReference type="PRINTS" id="PR00415">
    <property type="entry name" value="ACONITASE"/>
</dbReference>
<feature type="domain" description="Aconitase A/isopropylmalate dehydratase small subunit swivel" evidence="7">
    <location>
        <begin position="499"/>
        <end position="611"/>
    </location>
</feature>
<evidence type="ECO:0000313" key="8">
    <source>
        <dbReference type="EMBL" id="OQS04561.1"/>
    </source>
</evidence>
<dbReference type="Gene3D" id="3.30.499.10">
    <property type="entry name" value="Aconitase, domain 3"/>
    <property type="match status" value="2"/>
</dbReference>